<dbReference type="EMBL" id="CAJNIZ010047317">
    <property type="protein sequence ID" value="CAE7766052.1"/>
    <property type="molecule type" value="Genomic_DNA"/>
</dbReference>
<dbReference type="OrthoDB" id="10388614at2759"/>
<comment type="caution">
    <text evidence="3">The sequence shown here is derived from an EMBL/GenBank/DDBJ whole genome shotgun (WGS) entry which is preliminary data.</text>
</comment>
<sequence length="223" mass="24019">FYTMQNWYLPVSYKTEMGGSSYASYLGDRLKCCNEREGVAAGQVGGCCSLMEPTTEIFCDNLQLLGLTAYDGTPCPANNWNCLYLVDEFDPAKAKAVQTYIPPNIINFIVPAGIVGALIILSILSSAIIACCAKLGFRVPERFKRNSNGADEDAEDPVEDMERDGSSKGRSTTVSQSSPDVSPRSLPSKGRKSKGGRKDLGIEVFEEIGETSPAATVTSGSFR</sequence>
<reference evidence="3" key="1">
    <citation type="submission" date="2021-02" db="EMBL/GenBank/DDBJ databases">
        <authorList>
            <person name="Dougan E. K."/>
            <person name="Rhodes N."/>
            <person name="Thang M."/>
            <person name="Chan C."/>
        </authorList>
    </citation>
    <scope>NUCLEOTIDE SEQUENCE</scope>
</reference>
<organism evidence="3 4">
    <name type="scientific">Symbiodinium pilosum</name>
    <name type="common">Dinoflagellate</name>
    <dbReference type="NCBI Taxonomy" id="2952"/>
    <lineage>
        <taxon>Eukaryota</taxon>
        <taxon>Sar</taxon>
        <taxon>Alveolata</taxon>
        <taxon>Dinophyceae</taxon>
        <taxon>Suessiales</taxon>
        <taxon>Symbiodiniaceae</taxon>
        <taxon>Symbiodinium</taxon>
    </lineage>
</organism>
<feature type="compositionally biased region" description="Polar residues" evidence="1">
    <location>
        <begin position="168"/>
        <end position="180"/>
    </location>
</feature>
<keyword evidence="4" id="KW-1185">Reference proteome</keyword>
<feature type="region of interest" description="Disordered" evidence="1">
    <location>
        <begin position="145"/>
        <end position="206"/>
    </location>
</feature>
<proteinExistence type="predicted"/>
<dbReference type="Proteomes" id="UP000649617">
    <property type="component" value="Unassembled WGS sequence"/>
</dbReference>
<accession>A0A812Y7Q4</accession>
<evidence type="ECO:0000256" key="1">
    <source>
        <dbReference type="SAM" id="MobiDB-lite"/>
    </source>
</evidence>
<keyword evidence="2" id="KW-1133">Transmembrane helix</keyword>
<evidence type="ECO:0000313" key="4">
    <source>
        <dbReference type="Proteomes" id="UP000649617"/>
    </source>
</evidence>
<evidence type="ECO:0000256" key="2">
    <source>
        <dbReference type="SAM" id="Phobius"/>
    </source>
</evidence>
<feature type="compositionally biased region" description="Acidic residues" evidence="1">
    <location>
        <begin position="150"/>
        <end position="162"/>
    </location>
</feature>
<feature type="non-terminal residue" evidence="3">
    <location>
        <position position="223"/>
    </location>
</feature>
<keyword evidence="2" id="KW-0472">Membrane</keyword>
<evidence type="ECO:0000313" key="3">
    <source>
        <dbReference type="EMBL" id="CAE7766052.1"/>
    </source>
</evidence>
<keyword evidence="2" id="KW-0812">Transmembrane</keyword>
<feature type="non-terminal residue" evidence="3">
    <location>
        <position position="1"/>
    </location>
</feature>
<name>A0A812Y7Q4_SYMPI</name>
<dbReference type="AlphaFoldDB" id="A0A812Y7Q4"/>
<gene>
    <name evidence="3" type="primary">set5</name>
    <name evidence="3" type="ORF">SPIL2461_LOCUS22462</name>
</gene>
<protein>
    <submittedName>
        <fullName evidence="3">Set5 protein</fullName>
    </submittedName>
</protein>
<feature type="transmembrane region" description="Helical" evidence="2">
    <location>
        <begin position="108"/>
        <end position="137"/>
    </location>
</feature>